<dbReference type="AlphaFoldDB" id="A0A5J4YX53"/>
<dbReference type="EMBL" id="VRMN01000004">
    <property type="protein sequence ID" value="KAA8495037.1"/>
    <property type="molecule type" value="Genomic_DNA"/>
</dbReference>
<feature type="transmembrane region" description="Helical" evidence="2">
    <location>
        <begin position="137"/>
        <end position="158"/>
    </location>
</feature>
<dbReference type="Proteomes" id="UP000324585">
    <property type="component" value="Unassembled WGS sequence"/>
</dbReference>
<proteinExistence type="predicted"/>
<keyword evidence="2" id="KW-0472">Membrane</keyword>
<protein>
    <submittedName>
        <fullName evidence="3">Uncharacterized protein</fullName>
    </submittedName>
</protein>
<comment type="caution">
    <text evidence="3">The sequence shown here is derived from an EMBL/GenBank/DDBJ whole genome shotgun (WGS) entry which is preliminary data.</text>
</comment>
<keyword evidence="2" id="KW-1133">Transmembrane helix</keyword>
<evidence type="ECO:0000313" key="4">
    <source>
        <dbReference type="Proteomes" id="UP000324585"/>
    </source>
</evidence>
<evidence type="ECO:0000313" key="3">
    <source>
        <dbReference type="EMBL" id="KAA8495037.1"/>
    </source>
</evidence>
<feature type="transmembrane region" description="Helical" evidence="2">
    <location>
        <begin position="96"/>
        <end position="117"/>
    </location>
</feature>
<reference evidence="4" key="1">
    <citation type="journal article" date="2019" name="Nat. Commun.">
        <title>Expansion of phycobilisome linker gene families in mesophilic red algae.</title>
        <authorList>
            <person name="Lee J."/>
            <person name="Kim D."/>
            <person name="Bhattacharya D."/>
            <person name="Yoon H.S."/>
        </authorList>
    </citation>
    <scope>NUCLEOTIDE SEQUENCE [LARGE SCALE GENOMIC DNA]</scope>
    <source>
        <strain evidence="4">CCMP 1328</strain>
    </source>
</reference>
<organism evidence="3 4">
    <name type="scientific">Porphyridium purpureum</name>
    <name type="common">Red alga</name>
    <name type="synonym">Porphyridium cruentum</name>
    <dbReference type="NCBI Taxonomy" id="35688"/>
    <lineage>
        <taxon>Eukaryota</taxon>
        <taxon>Rhodophyta</taxon>
        <taxon>Bangiophyceae</taxon>
        <taxon>Porphyridiales</taxon>
        <taxon>Porphyridiaceae</taxon>
        <taxon>Porphyridium</taxon>
    </lineage>
</organism>
<keyword evidence="4" id="KW-1185">Reference proteome</keyword>
<evidence type="ECO:0000256" key="2">
    <source>
        <dbReference type="SAM" id="Phobius"/>
    </source>
</evidence>
<keyword evidence="2" id="KW-0812">Transmembrane</keyword>
<feature type="region of interest" description="Disordered" evidence="1">
    <location>
        <begin position="37"/>
        <end position="56"/>
    </location>
</feature>
<dbReference type="OrthoDB" id="5848at2759"/>
<name>A0A5J4YX53_PORPP</name>
<accession>A0A5J4YX53</accession>
<gene>
    <name evidence="3" type="ORF">FVE85_3278</name>
</gene>
<sequence length="161" mass="17187">MAFAVGIHAGLCTQPVLGRAPAACAVHALRQRNARASRVAGRATKRPQDGESPSIEDTLAEDLARLKAKRAREKQQQGAASDQDESESARARAASFVQTVLVADFFVVLGFLAWLAVAVVKNDDDLYSQWYALWTPLIQPALGVLMLGTIVSGVLGMGKKA</sequence>
<evidence type="ECO:0000256" key="1">
    <source>
        <dbReference type="SAM" id="MobiDB-lite"/>
    </source>
</evidence>